<evidence type="ECO:0000256" key="3">
    <source>
        <dbReference type="ARBA" id="ARBA00023163"/>
    </source>
</evidence>
<protein>
    <submittedName>
        <fullName evidence="5">LacI family transcriptional regulator</fullName>
    </submittedName>
</protein>
<dbReference type="SUPFAM" id="SSF53822">
    <property type="entry name" value="Periplasmic binding protein-like I"/>
    <property type="match status" value="1"/>
</dbReference>
<keyword evidence="2" id="KW-0238">DNA-binding</keyword>
<feature type="domain" description="HTH lacI-type" evidence="4">
    <location>
        <begin position="4"/>
        <end position="58"/>
    </location>
</feature>
<dbReference type="Proteomes" id="UP000233731">
    <property type="component" value="Unassembled WGS sequence"/>
</dbReference>
<name>A0A2N3R9D0_9BIFI</name>
<comment type="caution">
    <text evidence="5">The sequence shown here is derived from an EMBL/GenBank/DDBJ whole genome shotgun (WGS) entry which is preliminary data.</text>
</comment>
<dbReference type="GO" id="GO:0003700">
    <property type="term" value="F:DNA-binding transcription factor activity"/>
    <property type="evidence" value="ECO:0007669"/>
    <property type="project" value="TreeGrafter"/>
</dbReference>
<accession>A0A2N3R9D0</accession>
<evidence type="ECO:0000256" key="1">
    <source>
        <dbReference type="ARBA" id="ARBA00023015"/>
    </source>
</evidence>
<organism evidence="5 6">
    <name type="scientific">Bifidobacterium asteroides</name>
    <dbReference type="NCBI Taxonomy" id="1684"/>
    <lineage>
        <taxon>Bacteria</taxon>
        <taxon>Bacillati</taxon>
        <taxon>Actinomycetota</taxon>
        <taxon>Actinomycetes</taxon>
        <taxon>Bifidobacteriales</taxon>
        <taxon>Bifidobacteriaceae</taxon>
        <taxon>Bifidobacterium</taxon>
    </lineage>
</organism>
<dbReference type="InterPro" id="IPR028082">
    <property type="entry name" value="Peripla_BP_I"/>
</dbReference>
<dbReference type="Gene3D" id="1.10.260.40">
    <property type="entry name" value="lambda repressor-like DNA-binding domains"/>
    <property type="match status" value="1"/>
</dbReference>
<dbReference type="InterPro" id="IPR010982">
    <property type="entry name" value="Lambda_DNA-bd_dom_sf"/>
</dbReference>
<dbReference type="AlphaFoldDB" id="A0A2N3R9D0"/>
<dbReference type="PANTHER" id="PTHR30146:SF138">
    <property type="entry name" value="TRANSCRIPTIONAL REGULATORY PROTEIN"/>
    <property type="match status" value="1"/>
</dbReference>
<proteinExistence type="predicted"/>
<reference evidence="5 6" key="1">
    <citation type="submission" date="2017-10" db="EMBL/GenBank/DDBJ databases">
        <title>Bifidobacterium genomics.</title>
        <authorList>
            <person name="Lugli G.A."/>
            <person name="Milani C."/>
            <person name="Mancabelli L."/>
        </authorList>
    </citation>
    <scope>NUCLEOTIDE SEQUENCE [LARGE SCALE GENOMIC DNA]</scope>
    <source>
        <strain evidence="5 6">1460B</strain>
    </source>
</reference>
<dbReference type="SMART" id="SM00354">
    <property type="entry name" value="HTH_LACI"/>
    <property type="match status" value="1"/>
</dbReference>
<dbReference type="PANTHER" id="PTHR30146">
    <property type="entry name" value="LACI-RELATED TRANSCRIPTIONAL REPRESSOR"/>
    <property type="match status" value="1"/>
</dbReference>
<dbReference type="Pfam" id="PF13377">
    <property type="entry name" value="Peripla_BP_3"/>
    <property type="match status" value="1"/>
</dbReference>
<keyword evidence="3" id="KW-0804">Transcription</keyword>
<sequence length="343" mass="37580">MREPTIYDVAKKAGVSPSTVSRALHGKDRVSADTRSKVFQASEQLGFTASKEASRLRSGKTGRIALIVGNRMSGWYSSELAEGVYSALSSEGYDLLFYRVADRKQRADFFSSMPIKRNTDAVIISSFALTENEGQSLRDVGVPIVGVNTIHLNDRYSMASIGVDEISALKNLIHRLCVMGHTRIAFIQTTPINKDFVWDADQRIEGYRQGIRAAGITHRKDYEIPVPHSSEAGSIAVSAILALDPQPTAICCISDEVAISLVHELRRYGVRVPDDISVVGFDDREMAAPLGISTIRHRPDEYGKTAGLMAVRLARGETLDQSRIVAPASLILRDTIGPARHIN</sequence>
<dbReference type="CDD" id="cd01392">
    <property type="entry name" value="HTH_LacI"/>
    <property type="match status" value="1"/>
</dbReference>
<dbReference type="EMBL" id="PCHJ01000017">
    <property type="protein sequence ID" value="PKV08577.1"/>
    <property type="molecule type" value="Genomic_DNA"/>
</dbReference>
<dbReference type="Gene3D" id="3.40.50.2300">
    <property type="match status" value="2"/>
</dbReference>
<dbReference type="Pfam" id="PF00356">
    <property type="entry name" value="LacI"/>
    <property type="match status" value="1"/>
</dbReference>
<dbReference type="InterPro" id="IPR046335">
    <property type="entry name" value="LacI/GalR-like_sensor"/>
</dbReference>
<evidence type="ECO:0000313" key="6">
    <source>
        <dbReference type="Proteomes" id="UP000233731"/>
    </source>
</evidence>
<dbReference type="RefSeq" id="WP_101433004.1">
    <property type="nucleotide sequence ID" value="NZ_PCHJ01000017.1"/>
</dbReference>
<dbReference type="GO" id="GO:0000976">
    <property type="term" value="F:transcription cis-regulatory region binding"/>
    <property type="evidence" value="ECO:0007669"/>
    <property type="project" value="TreeGrafter"/>
</dbReference>
<dbReference type="InterPro" id="IPR000843">
    <property type="entry name" value="HTH_LacI"/>
</dbReference>
<evidence type="ECO:0000256" key="2">
    <source>
        <dbReference type="ARBA" id="ARBA00023125"/>
    </source>
</evidence>
<evidence type="ECO:0000259" key="4">
    <source>
        <dbReference type="PROSITE" id="PS50932"/>
    </source>
</evidence>
<gene>
    <name evidence="5" type="ORF">CQR44_1536</name>
</gene>
<dbReference type="CDD" id="cd06267">
    <property type="entry name" value="PBP1_LacI_sugar_binding-like"/>
    <property type="match status" value="1"/>
</dbReference>
<evidence type="ECO:0000313" key="5">
    <source>
        <dbReference type="EMBL" id="PKV08577.1"/>
    </source>
</evidence>
<dbReference type="PROSITE" id="PS50932">
    <property type="entry name" value="HTH_LACI_2"/>
    <property type="match status" value="1"/>
</dbReference>
<dbReference type="SUPFAM" id="SSF47413">
    <property type="entry name" value="lambda repressor-like DNA-binding domains"/>
    <property type="match status" value="1"/>
</dbReference>
<keyword evidence="1" id="KW-0805">Transcription regulation</keyword>
<dbReference type="PROSITE" id="PS00356">
    <property type="entry name" value="HTH_LACI_1"/>
    <property type="match status" value="1"/>
</dbReference>